<evidence type="ECO:0000259" key="8">
    <source>
        <dbReference type="Pfam" id="PF00155"/>
    </source>
</evidence>
<keyword evidence="10" id="KW-1185">Reference proteome</keyword>
<dbReference type="InterPro" id="IPR015421">
    <property type="entry name" value="PyrdxlP-dep_Trfase_major"/>
</dbReference>
<dbReference type="InterPro" id="IPR050596">
    <property type="entry name" value="AspAT/PAT-like"/>
</dbReference>
<gene>
    <name evidence="9" type="ORF">K1W69_10710</name>
</gene>
<dbReference type="PROSITE" id="PS00105">
    <property type="entry name" value="AA_TRANSFER_CLASS_1"/>
    <property type="match status" value="1"/>
</dbReference>
<keyword evidence="5" id="KW-0663">Pyridoxal phosphate</keyword>
<evidence type="ECO:0000256" key="4">
    <source>
        <dbReference type="ARBA" id="ARBA00022679"/>
    </source>
</evidence>
<keyword evidence="3 7" id="KW-0032">Aminotransferase</keyword>
<dbReference type="Gene3D" id="3.90.1150.10">
    <property type="entry name" value="Aspartate Aminotransferase, domain 1"/>
    <property type="match status" value="1"/>
</dbReference>
<evidence type="ECO:0000256" key="2">
    <source>
        <dbReference type="ARBA" id="ARBA00007441"/>
    </source>
</evidence>
<dbReference type="NCBIfam" id="NF004770">
    <property type="entry name" value="PRK06108.1"/>
    <property type="match status" value="1"/>
</dbReference>
<dbReference type="PANTHER" id="PTHR46383">
    <property type="entry name" value="ASPARTATE AMINOTRANSFERASE"/>
    <property type="match status" value="1"/>
</dbReference>
<evidence type="ECO:0000256" key="3">
    <source>
        <dbReference type="ARBA" id="ARBA00022576"/>
    </source>
</evidence>
<dbReference type="GO" id="GO:0006520">
    <property type="term" value="P:amino acid metabolic process"/>
    <property type="evidence" value="ECO:0007669"/>
    <property type="project" value="InterPro"/>
</dbReference>
<sequence length="388" mass="42471">MSLIDHLSPPARNAPESQIVAMLNYGRDREGLIPLWVGEGDRPTPDFIARAASQGLENGETFYTWQRGIPPLREALASYYERHFGGSHDPETFFVTGSGMQSIVLAVTAVCPPGSEVVYATPSWPNISAALAISGSTPVSAPLEFGETGWTLDTQRIADAVTPKTRAIFLNTPSNPCGWVASRENLADILDIARRHGLWIIADEIYSRFYYAGHRAPSFLDVADADDRIIFVNSFSKNWSMTGWRVGWIKASAELGQVFENLIQYSTSGVAQFMQRGCVAALEEGEDYVEDQKARARSARDALCDALLATNRVRMVRPEGSFYAFFAIDGLDDASSAGYRIIDEANVGLAPGTGFGPGGEQFFRACFLRRQDQVEEAASRLADFISGI</sequence>
<dbReference type="InterPro" id="IPR004838">
    <property type="entry name" value="NHTrfase_class1_PyrdxlP-BS"/>
</dbReference>
<feature type="domain" description="Aminotransferase class I/classII large" evidence="8">
    <location>
        <begin position="35"/>
        <end position="381"/>
    </location>
</feature>
<dbReference type="CDD" id="cd00609">
    <property type="entry name" value="AAT_like"/>
    <property type="match status" value="1"/>
</dbReference>
<comment type="similarity">
    <text evidence="2 7">Belongs to the class-I pyridoxal-phosphate-dependent aminotransferase family.</text>
</comment>
<dbReference type="InterPro" id="IPR015424">
    <property type="entry name" value="PyrdxlP-dep_Trfase"/>
</dbReference>
<dbReference type="RefSeq" id="WP_220228343.1">
    <property type="nucleotide sequence ID" value="NZ_JAICBX010000002.1"/>
</dbReference>
<evidence type="ECO:0000256" key="5">
    <source>
        <dbReference type="ARBA" id="ARBA00022898"/>
    </source>
</evidence>
<dbReference type="EC" id="2.6.1.-" evidence="7"/>
<dbReference type="Proteomes" id="UP001196509">
    <property type="component" value="Unassembled WGS sequence"/>
</dbReference>
<proteinExistence type="inferred from homology"/>
<dbReference type="InterPro" id="IPR004839">
    <property type="entry name" value="Aminotransferase_I/II_large"/>
</dbReference>
<organism evidence="9 10">
    <name type="scientific">Flavimaribacter sediminis</name>
    <dbReference type="NCBI Taxonomy" id="2865987"/>
    <lineage>
        <taxon>Bacteria</taxon>
        <taxon>Pseudomonadati</taxon>
        <taxon>Pseudomonadota</taxon>
        <taxon>Alphaproteobacteria</taxon>
        <taxon>Hyphomicrobiales</taxon>
        <taxon>Rhizobiaceae</taxon>
        <taxon>Flavimaribacter</taxon>
    </lineage>
</organism>
<reference evidence="9" key="1">
    <citation type="submission" date="2021-08" db="EMBL/GenBank/DDBJ databases">
        <title>Hoeflea bacterium WL0058 sp. nov., isolated from the sediment.</title>
        <authorList>
            <person name="Wang L."/>
            <person name="Zhang D."/>
        </authorList>
    </citation>
    <scope>NUCLEOTIDE SEQUENCE</scope>
    <source>
        <strain evidence="9">WL0058</strain>
    </source>
</reference>
<dbReference type="InterPro" id="IPR015422">
    <property type="entry name" value="PyrdxlP-dep_Trfase_small"/>
</dbReference>
<dbReference type="Pfam" id="PF00155">
    <property type="entry name" value="Aminotran_1_2"/>
    <property type="match status" value="1"/>
</dbReference>
<keyword evidence="4 7" id="KW-0808">Transferase</keyword>
<protein>
    <recommendedName>
        <fullName evidence="7">Aminotransferase</fullName>
        <ecNumber evidence="7">2.6.1.-</ecNumber>
    </recommendedName>
</protein>
<evidence type="ECO:0000256" key="6">
    <source>
        <dbReference type="ARBA" id="ARBA00049185"/>
    </source>
</evidence>
<dbReference type="EMBL" id="JAICBX010000002">
    <property type="protein sequence ID" value="MBW8637657.1"/>
    <property type="molecule type" value="Genomic_DNA"/>
</dbReference>
<dbReference type="GO" id="GO:0030170">
    <property type="term" value="F:pyridoxal phosphate binding"/>
    <property type="evidence" value="ECO:0007669"/>
    <property type="project" value="InterPro"/>
</dbReference>
<evidence type="ECO:0000313" key="10">
    <source>
        <dbReference type="Proteomes" id="UP001196509"/>
    </source>
</evidence>
<evidence type="ECO:0000256" key="1">
    <source>
        <dbReference type="ARBA" id="ARBA00001933"/>
    </source>
</evidence>
<evidence type="ECO:0000313" key="9">
    <source>
        <dbReference type="EMBL" id="MBW8637657.1"/>
    </source>
</evidence>
<name>A0AAE3D190_9HYPH</name>
<dbReference type="GO" id="GO:0004069">
    <property type="term" value="F:L-aspartate:2-oxoglutarate aminotransferase activity"/>
    <property type="evidence" value="ECO:0007669"/>
    <property type="project" value="UniProtKB-EC"/>
</dbReference>
<dbReference type="SUPFAM" id="SSF53383">
    <property type="entry name" value="PLP-dependent transferases"/>
    <property type="match status" value="1"/>
</dbReference>
<comment type="caution">
    <text evidence="9">The sequence shown here is derived from an EMBL/GenBank/DDBJ whole genome shotgun (WGS) entry which is preliminary data.</text>
</comment>
<dbReference type="AlphaFoldDB" id="A0AAE3D190"/>
<comment type="catalytic activity">
    <reaction evidence="6">
        <text>L-aspartate + 2-oxoglutarate = oxaloacetate + L-glutamate</text>
        <dbReference type="Rhea" id="RHEA:21824"/>
        <dbReference type="ChEBI" id="CHEBI:16452"/>
        <dbReference type="ChEBI" id="CHEBI:16810"/>
        <dbReference type="ChEBI" id="CHEBI:29985"/>
        <dbReference type="ChEBI" id="CHEBI:29991"/>
        <dbReference type="EC" id="2.6.1.1"/>
    </reaction>
</comment>
<dbReference type="Gene3D" id="3.40.640.10">
    <property type="entry name" value="Type I PLP-dependent aspartate aminotransferase-like (Major domain)"/>
    <property type="match status" value="1"/>
</dbReference>
<evidence type="ECO:0000256" key="7">
    <source>
        <dbReference type="RuleBase" id="RU000481"/>
    </source>
</evidence>
<comment type="cofactor">
    <cofactor evidence="1 7">
        <name>pyridoxal 5'-phosphate</name>
        <dbReference type="ChEBI" id="CHEBI:597326"/>
    </cofactor>
</comment>
<accession>A0AAE3D190</accession>